<evidence type="ECO:0000313" key="17">
    <source>
        <dbReference type="Proteomes" id="UP000000814"/>
    </source>
</evidence>
<dbReference type="PRINTS" id="PR00730">
    <property type="entry name" value="THERMOLYSIN"/>
</dbReference>
<comment type="similarity">
    <text evidence="2">Belongs to the peptidase M4 family.</text>
</comment>
<evidence type="ECO:0000313" key="16">
    <source>
        <dbReference type="EMBL" id="AAK80247.1"/>
    </source>
</evidence>
<dbReference type="RefSeq" id="WP_010965588.1">
    <property type="nucleotide sequence ID" value="NC_003030.1"/>
</dbReference>
<name>Q97GS5_CLOAB</name>
<keyword evidence="6" id="KW-0378">Hydrolase</keyword>
<dbReference type="SMART" id="SM00728">
    <property type="entry name" value="ChW"/>
    <property type="match status" value="6"/>
</dbReference>
<evidence type="ECO:0000256" key="9">
    <source>
        <dbReference type="ARBA" id="ARBA00023145"/>
    </source>
</evidence>
<evidence type="ECO:0000259" key="12">
    <source>
        <dbReference type="Pfam" id="PF01447"/>
    </source>
</evidence>
<keyword evidence="4" id="KW-0479">Metal-binding</keyword>
<gene>
    <name evidence="16" type="primary">nprE</name>
    <name evidence="16" type="ordered locus">CA_C2290</name>
</gene>
<dbReference type="Pfam" id="PF07538">
    <property type="entry name" value="ChW"/>
    <property type="match status" value="6"/>
</dbReference>
<dbReference type="InterPro" id="IPR011096">
    <property type="entry name" value="FTP_domain"/>
</dbReference>
<evidence type="ECO:0000256" key="5">
    <source>
        <dbReference type="ARBA" id="ARBA00022729"/>
    </source>
</evidence>
<evidence type="ECO:0000256" key="2">
    <source>
        <dbReference type="ARBA" id="ARBA00009388"/>
    </source>
</evidence>
<keyword evidence="8 16" id="KW-0482">Metalloprotease</keyword>
<evidence type="ECO:0000256" key="11">
    <source>
        <dbReference type="SAM" id="SignalP"/>
    </source>
</evidence>
<evidence type="ECO:0000256" key="1">
    <source>
        <dbReference type="ARBA" id="ARBA00001947"/>
    </source>
</evidence>
<keyword evidence="17" id="KW-1185">Reference proteome</keyword>
<dbReference type="Gene3D" id="3.10.450.490">
    <property type="match status" value="1"/>
</dbReference>
<dbReference type="Pfam" id="PF02868">
    <property type="entry name" value="Peptidase_M4_C"/>
    <property type="match status" value="1"/>
</dbReference>
<dbReference type="HOGENOM" id="CLU_017534_0_0_9"/>
<dbReference type="InterPro" id="IPR027268">
    <property type="entry name" value="Peptidase_M4/M1_CTD_sf"/>
</dbReference>
<feature type="active site" description="Proton donor" evidence="10">
    <location>
        <position position="481"/>
    </location>
</feature>
<evidence type="ECO:0000256" key="7">
    <source>
        <dbReference type="ARBA" id="ARBA00022833"/>
    </source>
</evidence>
<dbReference type="GO" id="GO:0006508">
    <property type="term" value="P:proteolysis"/>
    <property type="evidence" value="ECO:0007669"/>
    <property type="project" value="UniProtKB-KW"/>
</dbReference>
<evidence type="ECO:0000259" key="14">
    <source>
        <dbReference type="Pfam" id="PF03413"/>
    </source>
</evidence>
<feature type="domain" description="FTP" evidence="15">
    <location>
        <begin position="98"/>
        <end position="147"/>
    </location>
</feature>
<dbReference type="CDD" id="cd09597">
    <property type="entry name" value="M4_TLP"/>
    <property type="match status" value="1"/>
</dbReference>
<dbReference type="PANTHER" id="PTHR33794">
    <property type="entry name" value="BACILLOLYSIN"/>
    <property type="match status" value="1"/>
</dbReference>
<dbReference type="InterPro" id="IPR013856">
    <property type="entry name" value="Peptidase_M4_domain"/>
</dbReference>
<feature type="domain" description="Peptidase M4" evidence="12">
    <location>
        <begin position="241"/>
        <end position="385"/>
    </location>
</feature>
<dbReference type="PATRIC" id="fig|272562.8.peg.2489"/>
<feature type="domain" description="Peptidase M4 C-terminal" evidence="13">
    <location>
        <begin position="388"/>
        <end position="555"/>
    </location>
</feature>
<dbReference type="KEGG" id="cac:CA_C2290"/>
<feature type="active site" evidence="10">
    <location>
        <position position="378"/>
    </location>
</feature>
<dbReference type="OrthoDB" id="291295at2"/>
<keyword evidence="3" id="KW-0645">Protease</keyword>
<accession>Q97GS5</accession>
<reference evidence="16 17" key="1">
    <citation type="journal article" date="2001" name="J. Bacteriol.">
        <title>Genome sequence and comparative analysis of the solvent-producing bacterium Clostridium acetobutylicum.</title>
        <authorList>
            <person name="Nolling J."/>
            <person name="Breton G."/>
            <person name="Omelchenko M.V."/>
            <person name="Makarova K.S."/>
            <person name="Zeng Q."/>
            <person name="Gibson R."/>
            <person name="Lee H.M."/>
            <person name="Dubois J."/>
            <person name="Qiu D."/>
            <person name="Hitti J."/>
            <person name="Wolf Y.I."/>
            <person name="Tatusov R.L."/>
            <person name="Sabathe F."/>
            <person name="Doucette-Stamm L."/>
            <person name="Soucaille P."/>
            <person name="Daly M.J."/>
            <person name="Bennett G.N."/>
            <person name="Koonin E.V."/>
            <person name="Smith D.R."/>
        </authorList>
    </citation>
    <scope>NUCLEOTIDE SEQUENCE [LARGE SCALE GENOMIC DNA]</scope>
    <source>
        <strain evidence="17">ATCC 824 / DSM 792 / JCM 1419 / LMG 5710 / VKM B-1787</strain>
    </source>
</reference>
<dbReference type="SUPFAM" id="SSF55486">
    <property type="entry name" value="Metalloproteases ('zincins'), catalytic domain"/>
    <property type="match status" value="1"/>
</dbReference>
<dbReference type="AlphaFoldDB" id="Q97GS5"/>
<dbReference type="PANTHER" id="PTHR33794:SF1">
    <property type="entry name" value="BACILLOLYSIN"/>
    <property type="match status" value="1"/>
</dbReference>
<feature type="signal peptide" evidence="11">
    <location>
        <begin position="1"/>
        <end position="24"/>
    </location>
</feature>
<keyword evidence="9" id="KW-0865">Zymogen</keyword>
<evidence type="ECO:0000256" key="10">
    <source>
        <dbReference type="PIRSR" id="PIRSR623612-1"/>
    </source>
</evidence>
<evidence type="ECO:0000256" key="6">
    <source>
        <dbReference type="ARBA" id="ARBA00022801"/>
    </source>
</evidence>
<evidence type="ECO:0000256" key="3">
    <source>
        <dbReference type="ARBA" id="ARBA00022670"/>
    </source>
</evidence>
<feature type="domain" description="PepSY" evidence="14">
    <location>
        <begin position="162"/>
        <end position="230"/>
    </location>
</feature>
<dbReference type="GeneID" id="44998768"/>
<dbReference type="InterPro" id="IPR001570">
    <property type="entry name" value="Peptidase_M4_C_domain"/>
</dbReference>
<dbReference type="Pfam" id="PF07504">
    <property type="entry name" value="FTP"/>
    <property type="match status" value="1"/>
</dbReference>
<dbReference type="Pfam" id="PF01447">
    <property type="entry name" value="Peptidase_M4"/>
    <property type="match status" value="1"/>
</dbReference>
<dbReference type="Gene3D" id="1.10.390.10">
    <property type="entry name" value="Neutral Protease Domain 2"/>
    <property type="match status" value="1"/>
</dbReference>
<dbReference type="PIR" id="D97182">
    <property type="entry name" value="D97182"/>
</dbReference>
<evidence type="ECO:0000259" key="13">
    <source>
        <dbReference type="Pfam" id="PF02868"/>
    </source>
</evidence>
<dbReference type="InterPro" id="IPR023612">
    <property type="entry name" value="Peptidase_M4"/>
</dbReference>
<keyword evidence="7" id="KW-0862">Zinc</keyword>
<proteinExistence type="inferred from homology"/>
<sequence>MGKKILSAFIVLTSVMLYSAPIYAEKAATSTETSQYTQMLNVVKKIENINGEKIKFQQNNGQVFIAGKLSKKKVPSEKEATQFLEDNKQIFGIDSAQNELKPISTKKDSNGDTFVRFNQVINGVSVKDRILNVHFDKNGTVVSVNGTIEKNKTVTRLGNISINEEDAVNIALKQFTYKTLENTPKAIKTILTDNNKNYEVFKVNIYYTNPTIGNWDVFVDISSGKVIKTENNIKYDGKVLGTGIDVSGTTRTLNLYQSGSSYQMKDISNSAASYINTYSYNNTTLLGTLVSNSTSNFNQESHKAAVSAHYNAGKVINFYKNLFNRNSLDNNSMAIKSYTHYGKNYNNAFWDGQEMIYGDGDGLNFTYLSGDLDVVGHEMTHGVIENTANLNYDNEQGALNESIADTFGVLIETYTKYNVAAGGTWQINPSDWVIGDDIYTPQIKGDALRSLVNPALYDQPDNMSGYENLPDNEAGDFGGVHTNSGITNKAAYLIAQSIGMEKTARIYYRALVNYMTPTTDFNEARNVLVESAVDLYGGGSAEVAAVNNAFDTVGIGQNLAVATPSVIYEAHVQNIGWQNYVKDGALAGTEGQGLRVEAFKINLNNAPAGLNIKYKTQVQNIGWQSWVYNGALAGTEGQGLRVEAIQIMLEGTDADKYSVEYEVHVQNEGWQPWFRDGQTAGTVGKSERIEAIKIKITEKPPMVSYQSHVQNVGWQNYVQDGAVSGTEGQGLRVEALKINLNNTPVGLNIKYKTQVQNIGWQDWIYNGALTGTEGKGLRIESLQIMLEGTGADKYSILYQAEVQNQGWQNWVKDGETAGTVGKSLRIEAMKIIIIEK</sequence>
<keyword evidence="5 11" id="KW-0732">Signal</keyword>
<comment type="cofactor">
    <cofactor evidence="1">
        <name>Zn(2+)</name>
        <dbReference type="ChEBI" id="CHEBI:29105"/>
    </cofactor>
</comment>
<dbReference type="Proteomes" id="UP000000814">
    <property type="component" value="Chromosome"/>
</dbReference>
<dbReference type="InterPro" id="IPR006637">
    <property type="entry name" value="ChW"/>
</dbReference>
<dbReference type="Gene3D" id="3.10.170.10">
    <property type="match status" value="1"/>
</dbReference>
<dbReference type="MEROPS" id="M04.011"/>
<dbReference type="eggNOG" id="COG3227">
    <property type="taxonomic scope" value="Bacteria"/>
</dbReference>
<dbReference type="InterPro" id="IPR025711">
    <property type="entry name" value="PepSY"/>
</dbReference>
<dbReference type="EMBL" id="AE001437">
    <property type="protein sequence ID" value="AAK80247.1"/>
    <property type="molecule type" value="Genomic_DNA"/>
</dbReference>
<dbReference type="Pfam" id="PF03413">
    <property type="entry name" value="PepSY"/>
    <property type="match status" value="1"/>
</dbReference>
<dbReference type="InterPro" id="IPR050728">
    <property type="entry name" value="Zinc_Metalloprotease_M4"/>
</dbReference>
<protein>
    <submittedName>
        <fullName evidence="16">Extracellular neutral metalloprotease, NPRE, fused to ChW-repeats</fullName>
    </submittedName>
</protein>
<evidence type="ECO:0000259" key="15">
    <source>
        <dbReference type="Pfam" id="PF07504"/>
    </source>
</evidence>
<dbReference type="STRING" id="272562.CA_C2290"/>
<feature type="chain" id="PRO_5038431343" evidence="11">
    <location>
        <begin position="25"/>
        <end position="836"/>
    </location>
</feature>
<dbReference type="GO" id="GO:0046872">
    <property type="term" value="F:metal ion binding"/>
    <property type="evidence" value="ECO:0007669"/>
    <property type="project" value="UniProtKB-KW"/>
</dbReference>
<dbReference type="GO" id="GO:0004222">
    <property type="term" value="F:metalloendopeptidase activity"/>
    <property type="evidence" value="ECO:0007669"/>
    <property type="project" value="InterPro"/>
</dbReference>
<organism evidence="16 17">
    <name type="scientific">Clostridium acetobutylicum (strain ATCC 824 / DSM 792 / JCM 1419 / IAM 19013 / LMG 5710 / NBRC 13948 / NRRL B-527 / VKM B-1787 / 2291 / W)</name>
    <dbReference type="NCBI Taxonomy" id="272562"/>
    <lineage>
        <taxon>Bacteria</taxon>
        <taxon>Bacillati</taxon>
        <taxon>Bacillota</taxon>
        <taxon>Clostridia</taxon>
        <taxon>Eubacteriales</taxon>
        <taxon>Clostridiaceae</taxon>
        <taxon>Clostridium</taxon>
    </lineage>
</organism>
<evidence type="ECO:0000256" key="4">
    <source>
        <dbReference type="ARBA" id="ARBA00022723"/>
    </source>
</evidence>
<evidence type="ECO:0000256" key="8">
    <source>
        <dbReference type="ARBA" id="ARBA00023049"/>
    </source>
</evidence>